<gene>
    <name evidence="1" type="ORF">NCTC10343_02242</name>
</gene>
<dbReference type="GeneID" id="93345647"/>
<sequence length="406" mass="46716">MIFKNKRRLYKLFAVVFLLLLFLSAILLTNLTHTEEIADPDMNARTVLKAGDTSSFKIDRLNSSFQWFHSLDRAIQFKKFDFKVPDHLPEGYQLEIVDLSTLFSDANQADLLNIVSIMFVSKFGSKNEQFIEMLASKGKENMLEHNLLWGAPNSQKLAQTQFFQQSEVTLGNVKGVLFTKKLGSQHNRKAANSFVWQDNGVSYVINWEKLTQKEIEKVVQSFTFPQQVQRVRYDGEGNSFPLYDETDLLAAKNILGFKVKFPGSLLNTHLTLNDSILLRAEDQNTSYSFRQTADALWNTYRAPYNSTIYDGPNDELLFYQSKVPLFETTKLSFIRKLEISGVEISAYADNNHVYFGPLYSSNDKSKLKSQTYYFWKQNNVYYATAFLGLDKNQEDSLRTLVLTPLQ</sequence>
<protein>
    <submittedName>
        <fullName evidence="1">Peptidase m56, blar1</fullName>
    </submittedName>
</protein>
<dbReference type="AlphaFoldDB" id="A0A378XX25"/>
<organism evidence="1 2">
    <name type="scientific">Paenibacillus polymyxa</name>
    <name type="common">Bacillus polymyxa</name>
    <dbReference type="NCBI Taxonomy" id="1406"/>
    <lineage>
        <taxon>Bacteria</taxon>
        <taxon>Bacillati</taxon>
        <taxon>Bacillota</taxon>
        <taxon>Bacilli</taxon>
        <taxon>Bacillales</taxon>
        <taxon>Paenibacillaceae</taxon>
        <taxon>Paenibacillus</taxon>
    </lineage>
</organism>
<dbReference type="EMBL" id="UGSC01000001">
    <property type="protein sequence ID" value="SUA69384.1"/>
    <property type="molecule type" value="Genomic_DNA"/>
</dbReference>
<evidence type="ECO:0000313" key="2">
    <source>
        <dbReference type="Proteomes" id="UP000254400"/>
    </source>
</evidence>
<name>A0A378XX25_PAEPO</name>
<dbReference type="RefSeq" id="WP_019687032.1">
    <property type="nucleotide sequence ID" value="NZ_CP036496.1"/>
</dbReference>
<accession>A0A378XX25</accession>
<proteinExistence type="predicted"/>
<reference evidence="1 2" key="1">
    <citation type="submission" date="2018-06" db="EMBL/GenBank/DDBJ databases">
        <authorList>
            <consortium name="Pathogen Informatics"/>
            <person name="Doyle S."/>
        </authorList>
    </citation>
    <scope>NUCLEOTIDE SEQUENCE [LARGE SCALE GENOMIC DNA]</scope>
    <source>
        <strain evidence="1 2">NCTC10343</strain>
    </source>
</reference>
<dbReference type="Proteomes" id="UP000254400">
    <property type="component" value="Unassembled WGS sequence"/>
</dbReference>
<evidence type="ECO:0000313" key="1">
    <source>
        <dbReference type="EMBL" id="SUA69384.1"/>
    </source>
</evidence>